<dbReference type="InterPro" id="IPR016181">
    <property type="entry name" value="Acyl_CoA_acyltransferase"/>
</dbReference>
<dbReference type="SUPFAM" id="SSF55729">
    <property type="entry name" value="Acyl-CoA N-acyltransferases (Nat)"/>
    <property type="match status" value="1"/>
</dbReference>
<evidence type="ECO:0000313" key="3">
    <source>
        <dbReference type="Proteomes" id="UP000295500"/>
    </source>
</evidence>
<evidence type="ECO:0000259" key="1">
    <source>
        <dbReference type="PROSITE" id="PS51186"/>
    </source>
</evidence>
<reference evidence="2 3" key="1">
    <citation type="submission" date="2019-03" db="EMBL/GenBank/DDBJ databases">
        <title>Genomic Encyclopedia of Type Strains, Phase IV (KMG-IV): sequencing the most valuable type-strain genomes for metagenomic binning, comparative biology and taxonomic classification.</title>
        <authorList>
            <person name="Goeker M."/>
        </authorList>
    </citation>
    <scope>NUCLEOTIDE SEQUENCE [LARGE SCALE GENOMIC DNA]</scope>
    <source>
        <strain evidence="2 3">DSM 28287</strain>
    </source>
</reference>
<name>A0A4R6PXA7_9FIRM</name>
<feature type="domain" description="N-acetyltransferase" evidence="1">
    <location>
        <begin position="6"/>
        <end position="166"/>
    </location>
</feature>
<dbReference type="PANTHER" id="PTHR43415:SF3">
    <property type="entry name" value="GNAT-FAMILY ACETYLTRANSFERASE"/>
    <property type="match status" value="1"/>
</dbReference>
<proteinExistence type="predicted"/>
<dbReference type="AlphaFoldDB" id="A0A4R6PXA7"/>
<sequence length="180" mass="21349">MESKNLMLRESEFADCELFAEWEARKDVNEFFTMNEGRDYEEIVRDFINFSADPTKEMYTIVLKPEDKPIGRIYLSRIDKEEDSIDLTRIYIGDKENRNKGYGEEAIRMILEYSFINLHMERVTIDHFVANEPAAFLYHKIGFLDEGKMRHAGKKNGKYVDLCLMSMLRAEYYDKIHSDK</sequence>
<dbReference type="CDD" id="cd04301">
    <property type="entry name" value="NAT_SF"/>
    <property type="match status" value="1"/>
</dbReference>
<dbReference type="InterPro" id="IPR000182">
    <property type="entry name" value="GNAT_dom"/>
</dbReference>
<dbReference type="RefSeq" id="WP_133529136.1">
    <property type="nucleotide sequence ID" value="NZ_SNXO01000041.1"/>
</dbReference>
<dbReference type="Proteomes" id="UP000295500">
    <property type="component" value="Unassembled WGS sequence"/>
</dbReference>
<gene>
    <name evidence="2" type="ORF">EV211_1417</name>
</gene>
<comment type="caution">
    <text evidence="2">The sequence shown here is derived from an EMBL/GenBank/DDBJ whole genome shotgun (WGS) entry which is preliminary data.</text>
</comment>
<organism evidence="2 3">
    <name type="scientific">Aminicella lysinilytica</name>
    <dbReference type="NCBI Taxonomy" id="433323"/>
    <lineage>
        <taxon>Bacteria</taxon>
        <taxon>Bacillati</taxon>
        <taxon>Bacillota</taxon>
        <taxon>Clostridia</taxon>
        <taxon>Peptostreptococcales</taxon>
        <taxon>Anaerovoracaceae</taxon>
        <taxon>Aminicella</taxon>
    </lineage>
</organism>
<dbReference type="PANTHER" id="PTHR43415">
    <property type="entry name" value="SPERMIDINE N(1)-ACETYLTRANSFERASE"/>
    <property type="match status" value="1"/>
</dbReference>
<keyword evidence="2" id="KW-0808">Transferase</keyword>
<dbReference type="OrthoDB" id="9795206at2"/>
<dbReference type="PROSITE" id="PS51186">
    <property type="entry name" value="GNAT"/>
    <property type="match status" value="1"/>
</dbReference>
<dbReference type="GO" id="GO:0016747">
    <property type="term" value="F:acyltransferase activity, transferring groups other than amino-acyl groups"/>
    <property type="evidence" value="ECO:0007669"/>
    <property type="project" value="InterPro"/>
</dbReference>
<dbReference type="EMBL" id="SNXO01000041">
    <property type="protein sequence ID" value="TDP49870.1"/>
    <property type="molecule type" value="Genomic_DNA"/>
</dbReference>
<dbReference type="Gene3D" id="3.40.630.30">
    <property type="match status" value="1"/>
</dbReference>
<dbReference type="Pfam" id="PF13420">
    <property type="entry name" value="Acetyltransf_4"/>
    <property type="match status" value="1"/>
</dbReference>
<protein>
    <submittedName>
        <fullName evidence="2">RimJ/RimL family protein N-acetyltransferase</fullName>
    </submittedName>
</protein>
<evidence type="ECO:0000313" key="2">
    <source>
        <dbReference type="EMBL" id="TDP49870.1"/>
    </source>
</evidence>
<keyword evidence="3" id="KW-1185">Reference proteome</keyword>
<accession>A0A4R6PXA7</accession>